<dbReference type="EMBL" id="JAUSUL010000001">
    <property type="protein sequence ID" value="MDQ0313920.1"/>
    <property type="molecule type" value="Genomic_DNA"/>
</dbReference>
<name>A0AAE4ARJ9_9HYPH</name>
<accession>A0AAE4ARJ9</accession>
<dbReference type="NCBIfam" id="TIGR00229">
    <property type="entry name" value="sensory_box"/>
    <property type="match status" value="1"/>
</dbReference>
<dbReference type="Gene3D" id="3.30.450.20">
    <property type="entry name" value="PAS domain"/>
    <property type="match status" value="1"/>
</dbReference>
<organism evidence="2 3">
    <name type="scientific">Amorphus orientalis</name>
    <dbReference type="NCBI Taxonomy" id="649198"/>
    <lineage>
        <taxon>Bacteria</taxon>
        <taxon>Pseudomonadati</taxon>
        <taxon>Pseudomonadota</taxon>
        <taxon>Alphaproteobacteria</taxon>
        <taxon>Hyphomicrobiales</taxon>
        <taxon>Amorphaceae</taxon>
        <taxon>Amorphus</taxon>
    </lineage>
</organism>
<dbReference type="Pfam" id="PF08447">
    <property type="entry name" value="PAS_3"/>
    <property type="match status" value="1"/>
</dbReference>
<dbReference type="Proteomes" id="UP001229244">
    <property type="component" value="Unassembled WGS sequence"/>
</dbReference>
<dbReference type="AlphaFoldDB" id="A0AAE4ARJ9"/>
<dbReference type="RefSeq" id="WP_306883710.1">
    <property type="nucleotide sequence ID" value="NZ_JAUSUL010000001.1"/>
</dbReference>
<protein>
    <submittedName>
        <fullName evidence="2">PAS domain S-box-containing protein</fullName>
    </submittedName>
</protein>
<dbReference type="InterPro" id="IPR035965">
    <property type="entry name" value="PAS-like_dom_sf"/>
</dbReference>
<reference evidence="2" key="1">
    <citation type="submission" date="2023-07" db="EMBL/GenBank/DDBJ databases">
        <title>Genomic Encyclopedia of Type Strains, Phase IV (KMG-IV): sequencing the most valuable type-strain genomes for metagenomic binning, comparative biology and taxonomic classification.</title>
        <authorList>
            <person name="Goeker M."/>
        </authorList>
    </citation>
    <scope>NUCLEOTIDE SEQUENCE</scope>
    <source>
        <strain evidence="2">DSM 21202</strain>
    </source>
</reference>
<dbReference type="SUPFAM" id="SSF55785">
    <property type="entry name" value="PYP-like sensor domain (PAS domain)"/>
    <property type="match status" value="1"/>
</dbReference>
<evidence type="ECO:0000313" key="3">
    <source>
        <dbReference type="Proteomes" id="UP001229244"/>
    </source>
</evidence>
<comment type="caution">
    <text evidence="2">The sequence shown here is derived from an EMBL/GenBank/DDBJ whole genome shotgun (WGS) entry which is preliminary data.</text>
</comment>
<evidence type="ECO:0000313" key="2">
    <source>
        <dbReference type="EMBL" id="MDQ0313920.1"/>
    </source>
</evidence>
<sequence>MSRELHTTGVERFFEKNDIIVSKTDPKGRITYANDVFLHIAGYTESECLGAPHSLIRHPDMPRCVFKLLWDTVQSGREIFAYVINRCKNGDHYWVYAHVTPSFDLSGGIRGYHSNRRVPDRAVLESFIIPLYKELCAEERSYQNRKQGLEASMAHMLGLLEKEGMGYDEFVMTLPRRLNEPQTAVPSVSPQPSVRTAA</sequence>
<gene>
    <name evidence="2" type="ORF">J2S73_000357</name>
</gene>
<proteinExistence type="predicted"/>
<dbReference type="InterPro" id="IPR000014">
    <property type="entry name" value="PAS"/>
</dbReference>
<evidence type="ECO:0000259" key="1">
    <source>
        <dbReference type="PROSITE" id="PS50112"/>
    </source>
</evidence>
<dbReference type="PROSITE" id="PS50112">
    <property type="entry name" value="PAS"/>
    <property type="match status" value="1"/>
</dbReference>
<dbReference type="InterPro" id="IPR013655">
    <property type="entry name" value="PAS_fold_3"/>
</dbReference>
<feature type="domain" description="PAS" evidence="1">
    <location>
        <begin position="25"/>
        <end position="76"/>
    </location>
</feature>
<keyword evidence="3" id="KW-1185">Reference proteome</keyword>
<dbReference type="CDD" id="cd00130">
    <property type="entry name" value="PAS"/>
    <property type="match status" value="1"/>
</dbReference>